<gene>
    <name evidence="1" type="ORF">PAXRUDRAFT_164513</name>
</gene>
<dbReference type="InParanoid" id="A0A0D0CS82"/>
<dbReference type="EMBL" id="KN826656">
    <property type="protein sequence ID" value="KIK78248.1"/>
    <property type="molecule type" value="Genomic_DNA"/>
</dbReference>
<dbReference type="AlphaFoldDB" id="A0A0D0CS82"/>
<reference evidence="1 2" key="1">
    <citation type="submission" date="2014-04" db="EMBL/GenBank/DDBJ databases">
        <authorList>
            <consortium name="DOE Joint Genome Institute"/>
            <person name="Kuo A."/>
            <person name="Kohler A."/>
            <person name="Jargeat P."/>
            <person name="Nagy L.G."/>
            <person name="Floudas D."/>
            <person name="Copeland A."/>
            <person name="Barry K.W."/>
            <person name="Cichocki N."/>
            <person name="Veneault-Fourrey C."/>
            <person name="LaButti K."/>
            <person name="Lindquist E.A."/>
            <person name="Lipzen A."/>
            <person name="Lundell T."/>
            <person name="Morin E."/>
            <person name="Murat C."/>
            <person name="Sun H."/>
            <person name="Tunlid A."/>
            <person name="Henrissat B."/>
            <person name="Grigoriev I.V."/>
            <person name="Hibbett D.S."/>
            <person name="Martin F."/>
            <person name="Nordberg H.P."/>
            <person name="Cantor M.N."/>
            <person name="Hua S.X."/>
        </authorList>
    </citation>
    <scope>NUCLEOTIDE SEQUENCE [LARGE SCALE GENOMIC DNA]</scope>
    <source>
        <strain evidence="1 2">Ve08.2h10</strain>
    </source>
</reference>
<name>A0A0D0CS82_9AGAM</name>
<dbReference type="Proteomes" id="UP000054538">
    <property type="component" value="Unassembled WGS sequence"/>
</dbReference>
<evidence type="ECO:0008006" key="3">
    <source>
        <dbReference type="Google" id="ProtNLM"/>
    </source>
</evidence>
<keyword evidence="2" id="KW-1185">Reference proteome</keyword>
<evidence type="ECO:0000313" key="2">
    <source>
        <dbReference type="Proteomes" id="UP000054538"/>
    </source>
</evidence>
<feature type="non-terminal residue" evidence="1">
    <location>
        <position position="1"/>
    </location>
</feature>
<organism evidence="1 2">
    <name type="scientific">Paxillus rubicundulus Ve08.2h10</name>
    <dbReference type="NCBI Taxonomy" id="930991"/>
    <lineage>
        <taxon>Eukaryota</taxon>
        <taxon>Fungi</taxon>
        <taxon>Dikarya</taxon>
        <taxon>Basidiomycota</taxon>
        <taxon>Agaricomycotina</taxon>
        <taxon>Agaricomycetes</taxon>
        <taxon>Agaricomycetidae</taxon>
        <taxon>Boletales</taxon>
        <taxon>Paxilineae</taxon>
        <taxon>Paxillaceae</taxon>
        <taxon>Paxillus</taxon>
    </lineage>
</organism>
<accession>A0A0D0CS82</accession>
<proteinExistence type="predicted"/>
<protein>
    <recommendedName>
        <fullName evidence="3">DUF659 domain-containing protein</fullName>
    </recommendedName>
</protein>
<reference evidence="2" key="2">
    <citation type="submission" date="2015-01" db="EMBL/GenBank/DDBJ databases">
        <title>Evolutionary Origins and Diversification of the Mycorrhizal Mutualists.</title>
        <authorList>
            <consortium name="DOE Joint Genome Institute"/>
            <consortium name="Mycorrhizal Genomics Consortium"/>
            <person name="Kohler A."/>
            <person name="Kuo A."/>
            <person name="Nagy L.G."/>
            <person name="Floudas D."/>
            <person name="Copeland A."/>
            <person name="Barry K.W."/>
            <person name="Cichocki N."/>
            <person name="Veneault-Fourrey C."/>
            <person name="LaButti K."/>
            <person name="Lindquist E.A."/>
            <person name="Lipzen A."/>
            <person name="Lundell T."/>
            <person name="Morin E."/>
            <person name="Murat C."/>
            <person name="Riley R."/>
            <person name="Ohm R."/>
            <person name="Sun H."/>
            <person name="Tunlid A."/>
            <person name="Henrissat B."/>
            <person name="Grigoriev I.V."/>
            <person name="Hibbett D.S."/>
            <person name="Martin F."/>
        </authorList>
    </citation>
    <scope>NUCLEOTIDE SEQUENCE [LARGE SCALE GENOMIC DNA]</scope>
    <source>
        <strain evidence="2">Ve08.2h10</strain>
    </source>
</reference>
<dbReference type="STRING" id="930991.A0A0D0CS82"/>
<dbReference type="OrthoDB" id="3226942at2759"/>
<evidence type="ECO:0000313" key="1">
    <source>
        <dbReference type="EMBL" id="KIK78248.1"/>
    </source>
</evidence>
<sequence length="89" mass="10181">KNVIAVTIDNPTVMKAYHSLMYPLQTFACFLHSLNTLIGEIFAYPLMKKTVTQTTCIVMFFTSSHYWSGQPNDEVKQQGTSQWLKQSCK</sequence>
<dbReference type="HOGENOM" id="CLU_178675_0_0_1"/>